<gene>
    <name evidence="5" type="ORF">GEV47_11150</name>
</gene>
<dbReference type="Gene3D" id="1.20.120.530">
    <property type="entry name" value="GntR ligand-binding domain-like"/>
    <property type="match status" value="1"/>
</dbReference>
<dbReference type="GO" id="GO:0003700">
    <property type="term" value="F:DNA-binding transcription factor activity"/>
    <property type="evidence" value="ECO:0007669"/>
    <property type="project" value="InterPro"/>
</dbReference>
<keyword evidence="3" id="KW-0804">Transcription</keyword>
<dbReference type="SMART" id="SM00345">
    <property type="entry name" value="HTH_GNTR"/>
    <property type="match status" value="1"/>
</dbReference>
<dbReference type="AlphaFoldDB" id="A0A843YUD5"/>
<dbReference type="RefSeq" id="WP_153234869.1">
    <property type="nucleotide sequence ID" value="NZ_WINI01000006.1"/>
</dbReference>
<dbReference type="PRINTS" id="PR00035">
    <property type="entry name" value="HTHGNTR"/>
</dbReference>
<dbReference type="Proteomes" id="UP000451565">
    <property type="component" value="Unassembled WGS sequence"/>
</dbReference>
<dbReference type="InterPro" id="IPR011711">
    <property type="entry name" value="GntR_C"/>
</dbReference>
<reference evidence="5 6" key="1">
    <citation type="submission" date="2019-10" db="EMBL/GenBank/DDBJ databases">
        <title>Glaciimonas soli sp. nov., a psychrophilic bacterium isolated from the forest soil of a high elevation mountain in Taiwan.</title>
        <authorList>
            <person name="Wang L.-T."/>
            <person name="Shieh W.Y."/>
        </authorList>
    </citation>
    <scope>NUCLEOTIDE SEQUENCE [LARGE SCALE GENOMIC DNA]</scope>
    <source>
        <strain evidence="5 6">GS1</strain>
    </source>
</reference>
<dbReference type="SMART" id="SM00895">
    <property type="entry name" value="FCD"/>
    <property type="match status" value="1"/>
</dbReference>
<dbReference type="GO" id="GO:0003677">
    <property type="term" value="F:DNA binding"/>
    <property type="evidence" value="ECO:0007669"/>
    <property type="project" value="UniProtKB-KW"/>
</dbReference>
<name>A0A843YUD5_9BURK</name>
<dbReference type="Pfam" id="PF00392">
    <property type="entry name" value="GntR"/>
    <property type="match status" value="1"/>
</dbReference>
<dbReference type="OrthoDB" id="8851860at2"/>
<evidence type="ECO:0000313" key="5">
    <source>
        <dbReference type="EMBL" id="MQR01233.1"/>
    </source>
</evidence>
<evidence type="ECO:0000256" key="3">
    <source>
        <dbReference type="ARBA" id="ARBA00023163"/>
    </source>
</evidence>
<proteinExistence type="predicted"/>
<dbReference type="SUPFAM" id="SSF48008">
    <property type="entry name" value="GntR ligand-binding domain-like"/>
    <property type="match status" value="1"/>
</dbReference>
<accession>A0A843YUD5</accession>
<dbReference type="CDD" id="cd07377">
    <property type="entry name" value="WHTH_GntR"/>
    <property type="match status" value="1"/>
</dbReference>
<organism evidence="5 6">
    <name type="scientific">Glaciimonas soli</name>
    <dbReference type="NCBI Taxonomy" id="2590999"/>
    <lineage>
        <taxon>Bacteria</taxon>
        <taxon>Pseudomonadati</taxon>
        <taxon>Pseudomonadota</taxon>
        <taxon>Betaproteobacteria</taxon>
        <taxon>Burkholderiales</taxon>
        <taxon>Oxalobacteraceae</taxon>
        <taxon>Glaciimonas</taxon>
    </lineage>
</organism>
<dbReference type="InterPro" id="IPR036390">
    <property type="entry name" value="WH_DNA-bd_sf"/>
</dbReference>
<comment type="caution">
    <text evidence="5">The sequence shown here is derived from an EMBL/GenBank/DDBJ whole genome shotgun (WGS) entry which is preliminary data.</text>
</comment>
<keyword evidence="1" id="KW-0805">Transcription regulation</keyword>
<dbReference type="PROSITE" id="PS50949">
    <property type="entry name" value="HTH_GNTR"/>
    <property type="match status" value="1"/>
</dbReference>
<dbReference type="Pfam" id="PF07729">
    <property type="entry name" value="FCD"/>
    <property type="match status" value="1"/>
</dbReference>
<feature type="domain" description="HTH gntR-type" evidence="4">
    <location>
        <begin position="17"/>
        <end position="84"/>
    </location>
</feature>
<dbReference type="PANTHER" id="PTHR43537">
    <property type="entry name" value="TRANSCRIPTIONAL REGULATOR, GNTR FAMILY"/>
    <property type="match status" value="1"/>
</dbReference>
<evidence type="ECO:0000313" key="6">
    <source>
        <dbReference type="Proteomes" id="UP000451565"/>
    </source>
</evidence>
<dbReference type="Gene3D" id="1.10.10.10">
    <property type="entry name" value="Winged helix-like DNA-binding domain superfamily/Winged helix DNA-binding domain"/>
    <property type="match status" value="1"/>
</dbReference>
<sequence>MKNDLPVITSETGLEEQSFFSQAYTTIEKLIVTLELKPGQVVSENMLANLLGLGRTPVREALQMLARDGLVVIFPKRGIVISEMDVSKQLRMLEVRREVERYLVGASARRARPEERQHFLTLAKDMDRAAKTNDGEAFLAMDLEFNKLLLSTARNEFAVSAMRLIQGLSSRFWFAHYRDSANLPVAARLHACIARAIAESNEEEACICLDKLLDNVDEFTRSTLNPDRSTRPPYQQSRKR</sequence>
<dbReference type="SUPFAM" id="SSF46785">
    <property type="entry name" value="Winged helix' DNA-binding domain"/>
    <property type="match status" value="1"/>
</dbReference>
<evidence type="ECO:0000259" key="4">
    <source>
        <dbReference type="PROSITE" id="PS50949"/>
    </source>
</evidence>
<keyword evidence="2" id="KW-0238">DNA-binding</keyword>
<dbReference type="InterPro" id="IPR000524">
    <property type="entry name" value="Tscrpt_reg_HTH_GntR"/>
</dbReference>
<protein>
    <submittedName>
        <fullName evidence="5">GntR family transcriptional regulator</fullName>
    </submittedName>
</protein>
<dbReference type="InterPro" id="IPR008920">
    <property type="entry name" value="TF_FadR/GntR_C"/>
</dbReference>
<dbReference type="PANTHER" id="PTHR43537:SF45">
    <property type="entry name" value="GNTR FAMILY REGULATORY PROTEIN"/>
    <property type="match status" value="1"/>
</dbReference>
<keyword evidence="6" id="KW-1185">Reference proteome</keyword>
<evidence type="ECO:0000256" key="1">
    <source>
        <dbReference type="ARBA" id="ARBA00023015"/>
    </source>
</evidence>
<dbReference type="EMBL" id="WINI01000006">
    <property type="protein sequence ID" value="MQR01233.1"/>
    <property type="molecule type" value="Genomic_DNA"/>
</dbReference>
<dbReference type="InterPro" id="IPR036388">
    <property type="entry name" value="WH-like_DNA-bd_sf"/>
</dbReference>
<evidence type="ECO:0000256" key="2">
    <source>
        <dbReference type="ARBA" id="ARBA00023125"/>
    </source>
</evidence>